<accession>A0ABR1L4S0</accession>
<proteinExistence type="predicted"/>
<evidence type="ECO:0000256" key="1">
    <source>
        <dbReference type="SAM" id="MobiDB-lite"/>
    </source>
</evidence>
<reference evidence="2 3" key="1">
    <citation type="submission" date="2024-04" db="EMBL/GenBank/DDBJ databases">
        <title>Phyllosticta paracitricarpa is synonymous to the EU quarantine fungus P. citricarpa based on phylogenomic analyses.</title>
        <authorList>
            <consortium name="Lawrence Berkeley National Laboratory"/>
            <person name="Van ingen-buijs V.A."/>
            <person name="Van westerhoven A.C."/>
            <person name="Haridas S."/>
            <person name="Skiadas P."/>
            <person name="Martin F."/>
            <person name="Groenewald J.Z."/>
            <person name="Crous P.W."/>
            <person name="Seidl M.F."/>
        </authorList>
    </citation>
    <scope>NUCLEOTIDE SEQUENCE [LARGE SCALE GENOMIC DNA]</scope>
    <source>
        <strain evidence="2 3">CPC 17464</strain>
    </source>
</reference>
<dbReference type="RefSeq" id="XP_066650473.1">
    <property type="nucleotide sequence ID" value="XM_066803439.1"/>
</dbReference>
<protein>
    <submittedName>
        <fullName evidence="2">Uncharacterized protein</fullName>
    </submittedName>
</protein>
<feature type="compositionally biased region" description="Low complexity" evidence="1">
    <location>
        <begin position="194"/>
        <end position="207"/>
    </location>
</feature>
<keyword evidence="3" id="KW-1185">Reference proteome</keyword>
<sequence>MTLPPPSPPSPPPALDAKHHALTRLRAIGIANLLDASIAPRASPNGLIHARKVRIDEPDTRVLELHEWPPNLLFDVDRLAQACERPARVKEVLLRCVRERQTQPSGRLRRKIRLNREVHAADIQMAMAEVRGEGEGGAGAPAAAGEKRKLRVDSGSPLGEPGEGGDGDERQPMRKMKRVRFDELVLGVGGQRASPTSTTTTTTISSSRRVERPVMDTSVSLRAHAPNNDALAAFERKSHQCYMLIELLIKDLDRLDEIKRLIGPKTREEDNGSSASETSATFASHLIASARLSDATRDMDGSSAAEFVEHYRLRVEDERTHLDHQRAVVEASARKLCKHIREKWSPPLCLNKDLQKRIKALLN</sequence>
<name>A0ABR1L4S0_9PEZI</name>
<comment type="caution">
    <text evidence="2">The sequence shown here is derived from an EMBL/GenBank/DDBJ whole genome shotgun (WGS) entry which is preliminary data.</text>
</comment>
<evidence type="ECO:0000313" key="2">
    <source>
        <dbReference type="EMBL" id="KAK7530234.1"/>
    </source>
</evidence>
<dbReference type="GeneID" id="92036345"/>
<dbReference type="Proteomes" id="UP001360953">
    <property type="component" value="Unassembled WGS sequence"/>
</dbReference>
<evidence type="ECO:0000313" key="3">
    <source>
        <dbReference type="Proteomes" id="UP001360953"/>
    </source>
</evidence>
<feature type="region of interest" description="Disordered" evidence="1">
    <location>
        <begin position="189"/>
        <end position="212"/>
    </location>
</feature>
<organism evidence="2 3">
    <name type="scientific">Phyllosticta citribraziliensis</name>
    <dbReference type="NCBI Taxonomy" id="989973"/>
    <lineage>
        <taxon>Eukaryota</taxon>
        <taxon>Fungi</taxon>
        <taxon>Dikarya</taxon>
        <taxon>Ascomycota</taxon>
        <taxon>Pezizomycotina</taxon>
        <taxon>Dothideomycetes</taxon>
        <taxon>Dothideomycetes incertae sedis</taxon>
        <taxon>Botryosphaeriales</taxon>
        <taxon>Phyllostictaceae</taxon>
        <taxon>Phyllosticta</taxon>
    </lineage>
</organism>
<gene>
    <name evidence="2" type="ORF">J3D65DRAFT_672014</name>
</gene>
<feature type="region of interest" description="Disordered" evidence="1">
    <location>
        <begin position="131"/>
        <end position="174"/>
    </location>
</feature>
<dbReference type="EMBL" id="JBBPEH010000014">
    <property type="protein sequence ID" value="KAK7530234.1"/>
    <property type="molecule type" value="Genomic_DNA"/>
</dbReference>